<feature type="compositionally biased region" description="Polar residues" evidence="1">
    <location>
        <begin position="172"/>
        <end position="197"/>
    </location>
</feature>
<feature type="region of interest" description="Disordered" evidence="1">
    <location>
        <begin position="240"/>
        <end position="259"/>
    </location>
</feature>
<evidence type="ECO:0000259" key="3">
    <source>
        <dbReference type="Pfam" id="PF21946"/>
    </source>
</evidence>
<keyword evidence="2" id="KW-1133">Transmembrane helix</keyword>
<keyword evidence="2" id="KW-0812">Transmembrane</keyword>
<evidence type="ECO:0000256" key="2">
    <source>
        <dbReference type="SAM" id="Phobius"/>
    </source>
</evidence>
<feature type="region of interest" description="Disordered" evidence="1">
    <location>
        <begin position="1"/>
        <end position="24"/>
    </location>
</feature>
<accession>A0A1N7H773</accession>
<gene>
    <name evidence="4" type="ORF">SAMN05445060_3644</name>
</gene>
<dbReference type="Pfam" id="PF21946">
    <property type="entry name" value="LppM"/>
    <property type="match status" value="1"/>
</dbReference>
<evidence type="ECO:0000313" key="4">
    <source>
        <dbReference type="EMBL" id="SIS20651.1"/>
    </source>
</evidence>
<keyword evidence="2" id="KW-0472">Membrane</keyword>
<dbReference type="Proteomes" id="UP000186218">
    <property type="component" value="Unassembled WGS sequence"/>
</dbReference>
<dbReference type="EMBL" id="FTNT01000012">
    <property type="protein sequence ID" value="SIS20651.1"/>
    <property type="molecule type" value="Genomic_DNA"/>
</dbReference>
<evidence type="ECO:0000256" key="1">
    <source>
        <dbReference type="SAM" id="MobiDB-lite"/>
    </source>
</evidence>
<feature type="region of interest" description="Disordered" evidence="1">
    <location>
        <begin position="172"/>
        <end position="200"/>
    </location>
</feature>
<evidence type="ECO:0000313" key="5">
    <source>
        <dbReference type="Proteomes" id="UP000186218"/>
    </source>
</evidence>
<name>A0A1N7H773_9NOCA</name>
<sequence length="259" mass="27733">MPPIAAVTWHDDPVPHSSTARATTTGRRTARIGLVATVLLLLCSPLLSGCLQSSSYVGDRLWGDFVLAEKNPLTGKGPQVDVPQSMAGNVSASEYKQGEMVGTRVTYNEISMGQFNQLGDLIGEAYPDSTVTMDLTAKRSGDVVRFRGSGDLSALTAGKDYVEFTVRFSGPVSASNGKQTTDDSATWTPDPSQQVQMTAEADYPDPSTAAFGDWTWLLAGITLLVVLAVIGLAYVFRDRSPRPGTPTAEKDSRPRAERT</sequence>
<dbReference type="AlphaFoldDB" id="A0A1N7H773"/>
<dbReference type="InterPro" id="IPR053807">
    <property type="entry name" value="LppM"/>
</dbReference>
<keyword evidence="5" id="KW-1185">Reference proteome</keyword>
<feature type="transmembrane region" description="Helical" evidence="2">
    <location>
        <begin position="214"/>
        <end position="236"/>
    </location>
</feature>
<dbReference type="STRING" id="1344003.SAMN05445060_3644"/>
<feature type="compositionally biased region" description="Basic and acidic residues" evidence="1">
    <location>
        <begin position="248"/>
        <end position="259"/>
    </location>
</feature>
<proteinExistence type="predicted"/>
<organism evidence="4 5">
    <name type="scientific">Williamsia sterculiae</name>
    <dbReference type="NCBI Taxonomy" id="1344003"/>
    <lineage>
        <taxon>Bacteria</taxon>
        <taxon>Bacillati</taxon>
        <taxon>Actinomycetota</taxon>
        <taxon>Actinomycetes</taxon>
        <taxon>Mycobacteriales</taxon>
        <taxon>Nocardiaceae</taxon>
        <taxon>Williamsia</taxon>
    </lineage>
</organism>
<feature type="domain" description="LppM" evidence="3">
    <location>
        <begin position="59"/>
        <end position="203"/>
    </location>
</feature>
<reference evidence="4 5" key="1">
    <citation type="submission" date="2017-01" db="EMBL/GenBank/DDBJ databases">
        <authorList>
            <person name="Mah S.A."/>
            <person name="Swanson W.J."/>
            <person name="Moy G.W."/>
            <person name="Vacquier V.D."/>
        </authorList>
    </citation>
    <scope>NUCLEOTIDE SEQUENCE [LARGE SCALE GENOMIC DNA]</scope>
    <source>
        <strain evidence="4 5">CPCC 203464</strain>
    </source>
</reference>
<protein>
    <recommendedName>
        <fullName evidence="3">LppM domain-containing protein</fullName>
    </recommendedName>
</protein>